<dbReference type="InterPro" id="IPR001790">
    <property type="entry name" value="Ribosomal_uL10"/>
</dbReference>
<evidence type="ECO:0000256" key="3">
    <source>
        <dbReference type="ARBA" id="ARBA00023274"/>
    </source>
</evidence>
<dbReference type="EMBL" id="UINC01001072">
    <property type="protein sequence ID" value="SUZ69774.1"/>
    <property type="molecule type" value="Genomic_DNA"/>
</dbReference>
<dbReference type="PANTHER" id="PTHR11560">
    <property type="entry name" value="39S RIBOSOMAL PROTEIN L10, MITOCHONDRIAL"/>
    <property type="match status" value="1"/>
</dbReference>
<dbReference type="NCBIfam" id="NF000955">
    <property type="entry name" value="PRK00099.1-1"/>
    <property type="match status" value="1"/>
</dbReference>
<dbReference type="AlphaFoldDB" id="A0A381PSZ4"/>
<dbReference type="GO" id="GO:0006412">
    <property type="term" value="P:translation"/>
    <property type="evidence" value="ECO:0007669"/>
    <property type="project" value="InterPro"/>
</dbReference>
<dbReference type="GO" id="GO:0015934">
    <property type="term" value="C:large ribosomal subunit"/>
    <property type="evidence" value="ECO:0007669"/>
    <property type="project" value="InterPro"/>
</dbReference>
<dbReference type="HAMAP" id="MF_00362">
    <property type="entry name" value="Ribosomal_uL10"/>
    <property type="match status" value="1"/>
</dbReference>
<dbReference type="SUPFAM" id="SSF160369">
    <property type="entry name" value="Ribosomal protein L10-like"/>
    <property type="match status" value="1"/>
</dbReference>
<organism evidence="4">
    <name type="scientific">marine metagenome</name>
    <dbReference type="NCBI Taxonomy" id="408172"/>
    <lineage>
        <taxon>unclassified sequences</taxon>
        <taxon>metagenomes</taxon>
        <taxon>ecological metagenomes</taxon>
    </lineage>
</organism>
<dbReference type="PROSITE" id="PS01109">
    <property type="entry name" value="RIBOSOMAL_L10"/>
    <property type="match status" value="1"/>
</dbReference>
<dbReference type="Pfam" id="PF00466">
    <property type="entry name" value="Ribosomal_L10"/>
    <property type="match status" value="1"/>
</dbReference>
<sequence>MKKVNKIEVVKNLTNKFKENNIFYLLDASGLTVSQVNSFREKCFKRDVEYKVVKNTFIKKALENQDVDYSEILNSDSLKGFSGLLFTNESPSSPAKALKDFRKSLDADHPSLKAAAIDLDFFIGDDHLDLLSKLKSKNELIGDVILLLQSPAKNIISLLKSSENKISGVLKALENK</sequence>
<dbReference type="InterPro" id="IPR022973">
    <property type="entry name" value="Ribosomal_uL10_bac"/>
</dbReference>
<reference evidence="4" key="1">
    <citation type="submission" date="2018-05" db="EMBL/GenBank/DDBJ databases">
        <authorList>
            <person name="Lanie J.A."/>
            <person name="Ng W.-L."/>
            <person name="Kazmierczak K.M."/>
            <person name="Andrzejewski T.M."/>
            <person name="Davidsen T.M."/>
            <person name="Wayne K.J."/>
            <person name="Tettelin H."/>
            <person name="Glass J.I."/>
            <person name="Rusch D."/>
            <person name="Podicherti R."/>
            <person name="Tsui H.-C.T."/>
            <person name="Winkler M.E."/>
        </authorList>
    </citation>
    <scope>NUCLEOTIDE SEQUENCE</scope>
</reference>
<protein>
    <recommendedName>
        <fullName evidence="5">50S ribosomal protein L10</fullName>
    </recommendedName>
</protein>
<proteinExistence type="inferred from homology"/>
<evidence type="ECO:0000256" key="2">
    <source>
        <dbReference type="ARBA" id="ARBA00022980"/>
    </source>
</evidence>
<name>A0A381PSZ4_9ZZZZ</name>
<dbReference type="InterPro" id="IPR043141">
    <property type="entry name" value="Ribosomal_uL10-like_sf"/>
</dbReference>
<evidence type="ECO:0008006" key="5">
    <source>
        <dbReference type="Google" id="ProtNLM"/>
    </source>
</evidence>
<evidence type="ECO:0000313" key="4">
    <source>
        <dbReference type="EMBL" id="SUZ69774.1"/>
    </source>
</evidence>
<accession>A0A381PSZ4</accession>
<dbReference type="GO" id="GO:0003735">
    <property type="term" value="F:structural constituent of ribosome"/>
    <property type="evidence" value="ECO:0007669"/>
    <property type="project" value="InterPro"/>
</dbReference>
<gene>
    <name evidence="4" type="ORF">METZ01_LOCUS22628</name>
</gene>
<dbReference type="InterPro" id="IPR002363">
    <property type="entry name" value="Ribosomal_uL10_CS_bac"/>
</dbReference>
<keyword evidence="2" id="KW-0689">Ribosomal protein</keyword>
<dbReference type="Gene3D" id="3.30.70.1730">
    <property type="match status" value="1"/>
</dbReference>
<comment type="similarity">
    <text evidence="1">Belongs to the universal ribosomal protein uL10 family.</text>
</comment>
<dbReference type="CDD" id="cd05797">
    <property type="entry name" value="Ribosomal_L10"/>
    <property type="match status" value="1"/>
</dbReference>
<keyword evidence="3" id="KW-0687">Ribonucleoprotein</keyword>
<evidence type="ECO:0000256" key="1">
    <source>
        <dbReference type="ARBA" id="ARBA00008889"/>
    </source>
</evidence>
<dbReference type="InterPro" id="IPR047865">
    <property type="entry name" value="Ribosomal_uL10_bac_type"/>
</dbReference>